<dbReference type="SUPFAM" id="SSF50729">
    <property type="entry name" value="PH domain-like"/>
    <property type="match status" value="1"/>
</dbReference>
<feature type="domain" description="Prospore membrane adapter protein SPO71 PH" evidence="2">
    <location>
        <begin position="67"/>
        <end position="197"/>
    </location>
</feature>
<feature type="compositionally biased region" description="Polar residues" evidence="1">
    <location>
        <begin position="21"/>
        <end position="33"/>
    </location>
</feature>
<feature type="region of interest" description="Disordered" evidence="1">
    <location>
        <begin position="1"/>
        <end position="33"/>
    </location>
</feature>
<dbReference type="InterPro" id="IPR057379">
    <property type="entry name" value="PH_SPO71"/>
</dbReference>
<dbReference type="InterPro" id="IPR040345">
    <property type="entry name" value="Mug56/Spo71"/>
</dbReference>
<evidence type="ECO:0000313" key="4">
    <source>
        <dbReference type="Proteomes" id="UP000193560"/>
    </source>
</evidence>
<dbReference type="EMBL" id="MCGE01000010">
    <property type="protein sequence ID" value="ORZ17065.1"/>
    <property type="molecule type" value="Genomic_DNA"/>
</dbReference>
<dbReference type="AlphaFoldDB" id="A0A1X2II36"/>
<evidence type="ECO:0000256" key="1">
    <source>
        <dbReference type="SAM" id="MobiDB-lite"/>
    </source>
</evidence>
<gene>
    <name evidence="3" type="ORF">BCR42DRAFT_326399</name>
</gene>
<organism evidence="3 4">
    <name type="scientific">Absidia repens</name>
    <dbReference type="NCBI Taxonomy" id="90262"/>
    <lineage>
        <taxon>Eukaryota</taxon>
        <taxon>Fungi</taxon>
        <taxon>Fungi incertae sedis</taxon>
        <taxon>Mucoromycota</taxon>
        <taxon>Mucoromycotina</taxon>
        <taxon>Mucoromycetes</taxon>
        <taxon>Mucorales</taxon>
        <taxon>Cunninghamellaceae</taxon>
        <taxon>Absidia</taxon>
    </lineage>
</organism>
<sequence>MPTNNGTKNFNRSIIHDEQQQIRNGNSKSKHGTNYTLHRTVLWRKSGPVFVPPLPDHISRNDDSNTVIKHDVLLCKRLIYSCNGKQPTAYQQSHTHSSSPKRQEDWRQLEMILTPDALKCYASSGLVWPKRTVQYYISLKDEKDSNLSLYLLSPLDYTFCLQYTPRHEKDGVTLVFRARTFTLCQEWYMALYQQLPDHARKPTPHDCKIYIPAINIHIHLPLIKLQPPQMSDQQNNSRYDSRYLITLDHVKEAIMDLLETDADWQAALENELDRTDLSLCWISHERGEWIFWKNSVGGNQAADMALCPQSIENTHRLELRPVQHTPHTIILAEDTTLQVCINIGDEVMKKWS</sequence>
<name>A0A1X2II36_9FUNG</name>
<dbReference type="Pfam" id="PF23207">
    <property type="entry name" value="PH_SPO71"/>
    <property type="match status" value="1"/>
</dbReference>
<proteinExistence type="predicted"/>
<dbReference type="OrthoDB" id="5579281at2759"/>
<dbReference type="PANTHER" id="PTHR28076">
    <property type="entry name" value="SPORULATION-SPECIFIC PROTEIN 71"/>
    <property type="match status" value="1"/>
</dbReference>
<dbReference type="PANTHER" id="PTHR28076:SF1">
    <property type="entry name" value="PROSPORE MEMBRANE ADAPTER PROTEIN SPO71"/>
    <property type="match status" value="1"/>
</dbReference>
<feature type="compositionally biased region" description="Polar residues" evidence="1">
    <location>
        <begin position="1"/>
        <end position="12"/>
    </location>
</feature>
<comment type="caution">
    <text evidence="3">The sequence shown here is derived from an EMBL/GenBank/DDBJ whole genome shotgun (WGS) entry which is preliminary data.</text>
</comment>
<evidence type="ECO:0000259" key="2">
    <source>
        <dbReference type="Pfam" id="PF23207"/>
    </source>
</evidence>
<accession>A0A1X2II36</accession>
<dbReference type="STRING" id="90262.A0A1X2II36"/>
<dbReference type="Proteomes" id="UP000193560">
    <property type="component" value="Unassembled WGS sequence"/>
</dbReference>
<keyword evidence="4" id="KW-1185">Reference proteome</keyword>
<dbReference type="CDD" id="cd00821">
    <property type="entry name" value="PH"/>
    <property type="match status" value="1"/>
</dbReference>
<reference evidence="3 4" key="1">
    <citation type="submission" date="2016-07" db="EMBL/GenBank/DDBJ databases">
        <title>Pervasive Adenine N6-methylation of Active Genes in Fungi.</title>
        <authorList>
            <consortium name="DOE Joint Genome Institute"/>
            <person name="Mondo S.J."/>
            <person name="Dannebaum R.O."/>
            <person name="Kuo R.C."/>
            <person name="Labutti K."/>
            <person name="Haridas S."/>
            <person name="Kuo A."/>
            <person name="Salamov A."/>
            <person name="Ahrendt S.R."/>
            <person name="Lipzen A."/>
            <person name="Sullivan W."/>
            <person name="Andreopoulos W.B."/>
            <person name="Clum A."/>
            <person name="Lindquist E."/>
            <person name="Daum C."/>
            <person name="Ramamoorthy G.K."/>
            <person name="Gryganskyi A."/>
            <person name="Culley D."/>
            <person name="Magnuson J.K."/>
            <person name="James T.Y."/>
            <person name="O'Malley M.A."/>
            <person name="Stajich J.E."/>
            <person name="Spatafora J.W."/>
            <person name="Visel A."/>
            <person name="Grigoriev I.V."/>
        </authorList>
    </citation>
    <scope>NUCLEOTIDE SEQUENCE [LARGE SCALE GENOMIC DNA]</scope>
    <source>
        <strain evidence="3 4">NRRL 1336</strain>
    </source>
</reference>
<protein>
    <recommendedName>
        <fullName evidence="2">Prospore membrane adapter protein SPO71 PH domain-containing protein</fullName>
    </recommendedName>
</protein>
<dbReference type="GO" id="GO:1902657">
    <property type="term" value="P:protein localization to prospore membrane"/>
    <property type="evidence" value="ECO:0007669"/>
    <property type="project" value="InterPro"/>
</dbReference>
<evidence type="ECO:0000313" key="3">
    <source>
        <dbReference type="EMBL" id="ORZ17065.1"/>
    </source>
</evidence>